<feature type="transmembrane region" description="Helical" evidence="2">
    <location>
        <begin position="60"/>
        <end position="81"/>
    </location>
</feature>
<name>A0A844Z708_9SPHN</name>
<dbReference type="InterPro" id="IPR007039">
    <property type="entry name" value="TrbC/VirB2"/>
</dbReference>
<proteinExistence type="predicted"/>
<dbReference type="RefSeq" id="WP_160614944.1">
    <property type="nucleotide sequence ID" value="NZ_JAUFQM010000003.1"/>
</dbReference>
<keyword evidence="2" id="KW-0472">Membrane</keyword>
<comment type="caution">
    <text evidence="3">The sequence shown here is derived from an EMBL/GenBank/DDBJ whole genome shotgun (WGS) entry which is preliminary data.</text>
</comment>
<evidence type="ECO:0000313" key="4">
    <source>
        <dbReference type="Proteomes" id="UP000460290"/>
    </source>
</evidence>
<keyword evidence="2" id="KW-1133">Transmembrane helix</keyword>
<gene>
    <name evidence="3" type="ORF">GRI35_13685</name>
</gene>
<dbReference type="OrthoDB" id="7427835at2"/>
<evidence type="ECO:0000313" key="3">
    <source>
        <dbReference type="EMBL" id="MXO84421.1"/>
    </source>
</evidence>
<accession>A0A844Z708</accession>
<feature type="transmembrane region" description="Helical" evidence="2">
    <location>
        <begin position="27"/>
        <end position="48"/>
    </location>
</feature>
<evidence type="ECO:0008006" key="5">
    <source>
        <dbReference type="Google" id="ProtNLM"/>
    </source>
</evidence>
<evidence type="ECO:0000256" key="2">
    <source>
        <dbReference type="SAM" id="Phobius"/>
    </source>
</evidence>
<organism evidence="3 4">
    <name type="scientific">Pontixanthobacter aestiaquae</name>
    <dbReference type="NCBI Taxonomy" id="1509367"/>
    <lineage>
        <taxon>Bacteria</taxon>
        <taxon>Pseudomonadati</taxon>
        <taxon>Pseudomonadota</taxon>
        <taxon>Alphaproteobacteria</taxon>
        <taxon>Sphingomonadales</taxon>
        <taxon>Erythrobacteraceae</taxon>
        <taxon>Pontixanthobacter</taxon>
    </lineage>
</organism>
<reference evidence="3 4" key="1">
    <citation type="submission" date="2019-12" db="EMBL/GenBank/DDBJ databases">
        <title>Genomic-based taxomic classification of the family Erythrobacteraceae.</title>
        <authorList>
            <person name="Xu L."/>
        </authorList>
    </citation>
    <scope>NUCLEOTIDE SEQUENCE [LARGE SCALE GENOMIC DNA]</scope>
    <source>
        <strain evidence="3 4">KCTC 42006</strain>
    </source>
</reference>
<evidence type="ECO:0000256" key="1">
    <source>
        <dbReference type="SAM" id="MobiDB-lite"/>
    </source>
</evidence>
<sequence>MPIRSSLFEPSGSDPVANAVNWITDTMLGSVAISLCVLAVAYVGLMMLTGHLSARVALRVILGCFVLLGAPVLASALMGLISQETAAPQAYVASPNTELGPREELPPADYDPYAGASHRSD</sequence>
<keyword evidence="4" id="KW-1185">Reference proteome</keyword>
<dbReference type="EMBL" id="WTYZ01000002">
    <property type="protein sequence ID" value="MXO84421.1"/>
    <property type="molecule type" value="Genomic_DNA"/>
</dbReference>
<protein>
    <recommendedName>
        <fullName evidence="5">TrbC/VIRB2 family protein</fullName>
    </recommendedName>
</protein>
<dbReference type="Proteomes" id="UP000460290">
    <property type="component" value="Unassembled WGS sequence"/>
</dbReference>
<dbReference type="AlphaFoldDB" id="A0A844Z708"/>
<feature type="region of interest" description="Disordered" evidence="1">
    <location>
        <begin position="92"/>
        <end position="121"/>
    </location>
</feature>
<keyword evidence="2" id="KW-0812">Transmembrane</keyword>
<dbReference type="Pfam" id="PF04956">
    <property type="entry name" value="TrbC"/>
    <property type="match status" value="1"/>
</dbReference>